<accession>A0A381VWA3</accession>
<name>A0A381VWA3_9ZZZZ</name>
<dbReference type="InterPro" id="IPR021252">
    <property type="entry name" value="DUF2794"/>
</dbReference>
<dbReference type="EMBL" id="UINC01009805">
    <property type="protein sequence ID" value="SVA43873.1"/>
    <property type="molecule type" value="Genomic_DNA"/>
</dbReference>
<gene>
    <name evidence="1" type="ORF">METZ01_LOCUS96727</name>
</gene>
<dbReference type="AlphaFoldDB" id="A0A381VWA3"/>
<evidence type="ECO:0008006" key="2">
    <source>
        <dbReference type="Google" id="ProtNLM"/>
    </source>
</evidence>
<sequence length="116" mass="13852">MNHLKLIIKNSNLATKKVNRFFNKSELRIILNLYSKMVSKGFWKDYGLNISKEEVSFDVYKRASENAEFRIHKNFKLKNKNLKYFTSDSRGNILNISKNLEELLYKTRFKKLKLVN</sequence>
<reference evidence="1" key="1">
    <citation type="submission" date="2018-05" db="EMBL/GenBank/DDBJ databases">
        <authorList>
            <person name="Lanie J.A."/>
            <person name="Ng W.-L."/>
            <person name="Kazmierczak K.M."/>
            <person name="Andrzejewski T.M."/>
            <person name="Davidsen T.M."/>
            <person name="Wayne K.J."/>
            <person name="Tettelin H."/>
            <person name="Glass J.I."/>
            <person name="Rusch D."/>
            <person name="Podicherti R."/>
            <person name="Tsui H.-C.T."/>
            <person name="Winkler M.E."/>
        </authorList>
    </citation>
    <scope>NUCLEOTIDE SEQUENCE</scope>
</reference>
<protein>
    <recommendedName>
        <fullName evidence="2">DUF2794 domain-containing protein</fullName>
    </recommendedName>
</protein>
<organism evidence="1">
    <name type="scientific">marine metagenome</name>
    <dbReference type="NCBI Taxonomy" id="408172"/>
    <lineage>
        <taxon>unclassified sequences</taxon>
        <taxon>metagenomes</taxon>
        <taxon>ecological metagenomes</taxon>
    </lineage>
</organism>
<proteinExistence type="predicted"/>
<dbReference type="Pfam" id="PF10984">
    <property type="entry name" value="DUF2794"/>
    <property type="match status" value="1"/>
</dbReference>
<evidence type="ECO:0000313" key="1">
    <source>
        <dbReference type="EMBL" id="SVA43873.1"/>
    </source>
</evidence>